<dbReference type="EMBL" id="UGXG01000002">
    <property type="protein sequence ID" value="SUG46101.1"/>
    <property type="molecule type" value="Genomic_DNA"/>
</dbReference>
<dbReference type="Proteomes" id="UP000254762">
    <property type="component" value="Unassembled WGS sequence"/>
</dbReference>
<organism evidence="1 6">
    <name type="scientific">Salmonella enterica subsp. arizonae</name>
    <dbReference type="NCBI Taxonomy" id="59203"/>
    <lineage>
        <taxon>Bacteria</taxon>
        <taxon>Pseudomonadati</taxon>
        <taxon>Pseudomonadota</taxon>
        <taxon>Gammaproteobacteria</taxon>
        <taxon>Enterobacterales</taxon>
        <taxon>Enterobacteriaceae</taxon>
        <taxon>Salmonella</taxon>
    </lineage>
</organism>
<sequence length="56" mass="6543">MIVKNYVRFLVRVSFENDFSRATELRLNIDTQLVDNKSLIESCFQSITTICSPEKE</sequence>
<protein>
    <submittedName>
        <fullName evidence="1">Uncharacterized protein</fullName>
    </submittedName>
</protein>
<evidence type="ECO:0000313" key="10">
    <source>
        <dbReference type="Proteomes" id="UP000255443"/>
    </source>
</evidence>
<evidence type="ECO:0000313" key="5">
    <source>
        <dbReference type="EMBL" id="SUG51201.1"/>
    </source>
</evidence>
<dbReference type="EMBL" id="UGWZ01000001">
    <property type="protein sequence ID" value="SUG13515.1"/>
    <property type="molecule type" value="Genomic_DNA"/>
</dbReference>
<dbReference type="Proteomes" id="UP000254741">
    <property type="component" value="Unassembled WGS sequence"/>
</dbReference>
<keyword evidence="6" id="KW-1185">Reference proteome</keyword>
<dbReference type="Proteomes" id="UP000248731">
    <property type="component" value="Chromosome 1"/>
</dbReference>
<dbReference type="Proteomes" id="UP000255443">
    <property type="component" value="Unassembled WGS sequence"/>
</dbReference>
<dbReference type="Proteomes" id="UP000254124">
    <property type="component" value="Unassembled WGS sequence"/>
</dbReference>
<proteinExistence type="predicted"/>
<dbReference type="EMBL" id="UGXD01000002">
    <property type="protein sequence ID" value="SUG31762.1"/>
    <property type="molecule type" value="Genomic_DNA"/>
</dbReference>
<evidence type="ECO:0000313" key="8">
    <source>
        <dbReference type="Proteomes" id="UP000254741"/>
    </source>
</evidence>
<dbReference type="EMBL" id="LS483466">
    <property type="protein sequence ID" value="SQI21554.1"/>
    <property type="molecule type" value="Genomic_DNA"/>
</dbReference>
<evidence type="ECO:0000313" key="1">
    <source>
        <dbReference type="EMBL" id="SQI21554.1"/>
    </source>
</evidence>
<evidence type="ECO:0000313" key="2">
    <source>
        <dbReference type="EMBL" id="SUG13515.1"/>
    </source>
</evidence>
<dbReference type="EMBL" id="UGXC01000003">
    <property type="protein sequence ID" value="SUG51201.1"/>
    <property type="molecule type" value="Genomic_DNA"/>
</dbReference>
<name>A0A2X4WD03_SALER</name>
<reference evidence="6 7" key="1">
    <citation type="submission" date="2018-06" db="EMBL/GenBank/DDBJ databases">
        <authorList>
            <consortium name="Pathogen Informatics"/>
            <person name="Doyle S."/>
        </authorList>
    </citation>
    <scope>NUCLEOTIDE SEQUENCE [LARGE SCALE GENOMIC DNA]</scope>
    <source>
        <strain evidence="2 7">NCTC7295</strain>
        <strain evidence="5 10">NCTC7303</strain>
        <strain evidence="3 9">NCTC7304</strain>
        <strain evidence="1 6">NCTC7307</strain>
        <strain evidence="4 8">NCTC8297</strain>
    </source>
</reference>
<gene>
    <name evidence="2" type="ORF">NCTC7295_01094</name>
    <name evidence="5" type="ORF">NCTC7303_03529</name>
    <name evidence="3" type="ORF">NCTC7304_01159</name>
    <name evidence="1" type="ORF">NCTC7307_01171</name>
    <name evidence="4" type="ORF">NCTC8297_01306</name>
</gene>
<accession>A0A2X4WD03</accession>
<evidence type="ECO:0000313" key="7">
    <source>
        <dbReference type="Proteomes" id="UP000254124"/>
    </source>
</evidence>
<evidence type="ECO:0000313" key="4">
    <source>
        <dbReference type="EMBL" id="SUG46101.1"/>
    </source>
</evidence>
<evidence type="ECO:0000313" key="9">
    <source>
        <dbReference type="Proteomes" id="UP000254762"/>
    </source>
</evidence>
<dbReference type="AlphaFoldDB" id="A0A2X4WD03"/>
<evidence type="ECO:0000313" key="3">
    <source>
        <dbReference type="EMBL" id="SUG31762.1"/>
    </source>
</evidence>
<evidence type="ECO:0000313" key="6">
    <source>
        <dbReference type="Proteomes" id="UP000248731"/>
    </source>
</evidence>